<dbReference type="RefSeq" id="XP_002132667.2">
    <property type="nucleotide sequence ID" value="XM_002132631.3"/>
</dbReference>
<name>A0A6I8UXE3_DROPS</name>
<proteinExistence type="predicted"/>
<dbReference type="EC" id="1.2.4.1" evidence="7"/>
<evidence type="ECO:0000256" key="1">
    <source>
        <dbReference type="ARBA" id="ARBA00001964"/>
    </source>
</evidence>
<keyword evidence="2" id="KW-0809">Transit peptide</keyword>
<evidence type="ECO:0000256" key="6">
    <source>
        <dbReference type="ARBA" id="ARBA00051231"/>
    </source>
</evidence>
<keyword evidence="10" id="KW-1185">Reference proteome</keyword>
<evidence type="ECO:0000256" key="4">
    <source>
        <dbReference type="ARBA" id="ARBA00023052"/>
    </source>
</evidence>
<dbReference type="CDD" id="cd02000">
    <property type="entry name" value="TPP_E1_PDC_ADC_BCADC"/>
    <property type="match status" value="1"/>
</dbReference>
<dbReference type="InterPro" id="IPR050642">
    <property type="entry name" value="PDH_E1_Alpha_Subunit"/>
</dbReference>
<dbReference type="SUPFAM" id="SSF52518">
    <property type="entry name" value="Thiamin diphosphate-binding fold (THDP-binding)"/>
    <property type="match status" value="1"/>
</dbReference>
<dbReference type="InterPro" id="IPR017597">
    <property type="entry name" value="Pyrv_DH_E1_asu_subgrp-y"/>
</dbReference>
<dbReference type="PANTHER" id="PTHR11516:SF60">
    <property type="entry name" value="PYRUVATE DEHYDROGENASE E1 COMPONENT SUBUNIT ALPHA"/>
    <property type="match status" value="1"/>
</dbReference>
<comment type="function">
    <text evidence="7">The pyruvate dehydrogenase complex catalyzes the overall conversion of pyruvate to acetyl-CoA and CO(2).</text>
</comment>
<dbReference type="InParanoid" id="A0A6I8UXE3"/>
<feature type="region of interest" description="Disordered" evidence="8">
    <location>
        <begin position="26"/>
        <end position="46"/>
    </location>
</feature>
<comment type="cofactor">
    <cofactor evidence="1 7">
        <name>thiamine diphosphate</name>
        <dbReference type="ChEBI" id="CHEBI:58937"/>
    </cofactor>
</comment>
<dbReference type="GO" id="GO:0004739">
    <property type="term" value="F:pyruvate dehydrogenase (acetyl-transferring) activity"/>
    <property type="evidence" value="ECO:0007669"/>
    <property type="project" value="UniProtKB-UniRule"/>
</dbReference>
<dbReference type="KEGG" id="dpo:6902941"/>
<feature type="domain" description="Dehydrogenase E1 component" evidence="9">
    <location>
        <begin position="87"/>
        <end position="379"/>
    </location>
</feature>
<protein>
    <recommendedName>
        <fullName evidence="7">Pyruvate dehydrogenase E1 component subunit alpha</fullName>
        <ecNumber evidence="7">1.2.4.1</ecNumber>
    </recommendedName>
</protein>
<dbReference type="GO" id="GO:0006086">
    <property type="term" value="P:pyruvate decarboxylation to acetyl-CoA"/>
    <property type="evidence" value="ECO:0007669"/>
    <property type="project" value="InterPro"/>
</dbReference>
<dbReference type="InterPro" id="IPR029061">
    <property type="entry name" value="THDP-binding"/>
</dbReference>
<evidence type="ECO:0000256" key="5">
    <source>
        <dbReference type="ARBA" id="ARBA00023317"/>
    </source>
</evidence>
<organism evidence="10 11">
    <name type="scientific">Drosophila pseudoobscura pseudoobscura</name>
    <name type="common">Fruit fly</name>
    <dbReference type="NCBI Taxonomy" id="46245"/>
    <lineage>
        <taxon>Eukaryota</taxon>
        <taxon>Metazoa</taxon>
        <taxon>Ecdysozoa</taxon>
        <taxon>Arthropoda</taxon>
        <taxon>Hexapoda</taxon>
        <taxon>Insecta</taxon>
        <taxon>Pterygota</taxon>
        <taxon>Neoptera</taxon>
        <taxon>Endopterygota</taxon>
        <taxon>Diptera</taxon>
        <taxon>Brachycera</taxon>
        <taxon>Muscomorpha</taxon>
        <taxon>Ephydroidea</taxon>
        <taxon>Drosophilidae</taxon>
        <taxon>Drosophila</taxon>
        <taxon>Sophophora</taxon>
    </lineage>
</organism>
<dbReference type="PANTHER" id="PTHR11516">
    <property type="entry name" value="PYRUVATE DEHYDROGENASE E1 COMPONENT, ALPHA SUBUNIT BACTERIAL AND ORGANELLAR"/>
    <property type="match status" value="1"/>
</dbReference>
<dbReference type="InterPro" id="IPR001017">
    <property type="entry name" value="DH_E1"/>
</dbReference>
<evidence type="ECO:0000256" key="7">
    <source>
        <dbReference type="RuleBase" id="RU361139"/>
    </source>
</evidence>
<evidence type="ECO:0000256" key="3">
    <source>
        <dbReference type="ARBA" id="ARBA00023002"/>
    </source>
</evidence>
<evidence type="ECO:0000256" key="2">
    <source>
        <dbReference type="ARBA" id="ARBA00022946"/>
    </source>
</evidence>
<accession>A0A6I8UXE3</accession>
<evidence type="ECO:0000256" key="8">
    <source>
        <dbReference type="SAM" id="MobiDB-lite"/>
    </source>
</evidence>
<keyword evidence="3 7" id="KW-0560">Oxidoreductase</keyword>
<dbReference type="AlphaFoldDB" id="A0A6I8UXE3"/>
<dbReference type="Pfam" id="PF00676">
    <property type="entry name" value="E1_dh"/>
    <property type="match status" value="1"/>
</dbReference>
<comment type="catalytic activity">
    <reaction evidence="6 7">
        <text>N(6)-[(R)-lipoyl]-L-lysyl-[protein] + pyruvate + H(+) = N(6)-[(R)-S(8)-acetyldihydrolipoyl]-L-lysyl-[protein] + CO2</text>
        <dbReference type="Rhea" id="RHEA:19189"/>
        <dbReference type="Rhea" id="RHEA-COMP:10474"/>
        <dbReference type="Rhea" id="RHEA-COMP:10478"/>
        <dbReference type="ChEBI" id="CHEBI:15361"/>
        <dbReference type="ChEBI" id="CHEBI:15378"/>
        <dbReference type="ChEBI" id="CHEBI:16526"/>
        <dbReference type="ChEBI" id="CHEBI:83099"/>
        <dbReference type="ChEBI" id="CHEBI:83111"/>
        <dbReference type="EC" id="1.2.4.1"/>
    </reaction>
</comment>
<keyword evidence="5 7" id="KW-0670">Pyruvate</keyword>
<dbReference type="Gene3D" id="3.40.50.970">
    <property type="match status" value="1"/>
</dbReference>
<dbReference type="NCBIfam" id="TIGR03182">
    <property type="entry name" value="PDH_E1_alph_y"/>
    <property type="match status" value="1"/>
</dbReference>
<dbReference type="Proteomes" id="UP000001819">
    <property type="component" value="Chromosome 4"/>
</dbReference>
<sequence length="414" mass="46016">MFNLANQIQCRLAKLLMVRFSSTQLSRPPTEEVPEEGQPTPNAQEMGLGDEYRVMLLPNDFKLHRLKEGPERVVAIRKSQALKYYRQLATVRLLETAASRLYKEQLVRGFCHLYTGQEACAVGIRAAMRSNDNLITGYRVHGWAYMMGVPAVGVLAELTGRRSGCSGGKGGSMHMYGRNFYGGTGIVGDQVPLGAGVAFTSKYLQDGGVCLALYGDGAANQGQVFECFNMALLWKLPMIFVCENNNYGMGTRSERAASNINYYTRGDLMPGIWADGQDVLAVRSATEFAIKHALNKGPILMELGTYRYGGHSMSDPGTSYRTREEIQKVRRQHDPIQGFRELCLDQQILSLDEIQEINQVARLEIEGAIRAARKDDEPPLNNLWSDVYSGLFEGKLRGVLALELEHDNTKDGEV</sequence>
<gene>
    <name evidence="11" type="primary">LOC6902941</name>
</gene>
<evidence type="ECO:0000259" key="9">
    <source>
        <dbReference type="Pfam" id="PF00676"/>
    </source>
</evidence>
<reference evidence="11" key="1">
    <citation type="submission" date="2025-08" db="UniProtKB">
        <authorList>
            <consortium name="RefSeq"/>
        </authorList>
    </citation>
    <scope>IDENTIFICATION</scope>
    <source>
        <strain evidence="11">MV-25-SWS-2005</strain>
        <tissue evidence="11">Whole body</tissue>
    </source>
</reference>
<dbReference type="FunFam" id="3.40.50.970:FF:000013">
    <property type="entry name" value="Pyruvate dehydrogenase E1 component subunit alpha"/>
    <property type="match status" value="1"/>
</dbReference>
<evidence type="ECO:0000313" key="10">
    <source>
        <dbReference type="Proteomes" id="UP000001819"/>
    </source>
</evidence>
<keyword evidence="4 7" id="KW-0786">Thiamine pyrophosphate</keyword>
<evidence type="ECO:0000313" key="11">
    <source>
        <dbReference type="RefSeq" id="XP_002132667.2"/>
    </source>
</evidence>